<dbReference type="Proteomes" id="UP001142372">
    <property type="component" value="Unassembled WGS sequence"/>
</dbReference>
<comment type="caution">
    <text evidence="2">The sequence shown here is derived from an EMBL/GenBank/DDBJ whole genome shotgun (WGS) entry which is preliminary data.</text>
</comment>
<keyword evidence="3" id="KW-1185">Reference proteome</keyword>
<sequence length="600" mass="63181">MGVTVEDPGAGEPAGILALARGRSAKADEIADARSEAIRARNTVCGSTWTGKARDAFVAAIDAVTPELALLERGLRGQSDALRTYAGRLGPLKDAQAALEAQRRSAREALTAAQWQVSLIPSIGADAGLSLDDDARRRAVLTETVETESSRLRRLDAEWEQLVTRRRQIDAACVAALSGDGVLGRMTRFTAAAVVSTDTTALLAMLRGLSATDLAVLLEQRPVIARRIAELSPEAAATWWKSMNGDEQGVPSASQLLIITSIPGAIGNLDGVAFWARDQANRRELESILERSRRDTRVSRETVRVLKAVLTALGDDGGSPPRQLISLVLDRFPKASVSVGDLDTATTATFLVPGMNTTVEGDIEKLTKASTEFRSTQGKIDPKMAASSAVVAWIGYEPPLGIDVPAVLANDRAHAGGARLAQLINGHAFVKPSDAEVSLVAHSYGTAVACAALSSAHADHVVLLGSAGIPGEIHTARDLNVPPGEVYASQGSHDGWAAAGQLGSRRVDPTDPSFGATAFSSEAATDDNGHRLCPVTNHGPIGGGGPATYSYLDRGTASMYDSAKVTLGRGDEVHYGGLPVERILQQLHEKSDDIARLSLR</sequence>
<dbReference type="SUPFAM" id="SSF140453">
    <property type="entry name" value="EsxAB dimer-like"/>
    <property type="match status" value="1"/>
</dbReference>
<evidence type="ECO:0000313" key="3">
    <source>
        <dbReference type="Proteomes" id="UP001142372"/>
    </source>
</evidence>
<organism evidence="2 3">
    <name type="scientific">Leifsonia poae</name>
    <dbReference type="NCBI Taxonomy" id="110933"/>
    <lineage>
        <taxon>Bacteria</taxon>
        <taxon>Bacillati</taxon>
        <taxon>Actinomycetota</taxon>
        <taxon>Actinomycetes</taxon>
        <taxon>Micrococcales</taxon>
        <taxon>Microbacteriaceae</taxon>
        <taxon>Leifsonia</taxon>
    </lineage>
</organism>
<dbReference type="InterPro" id="IPR036689">
    <property type="entry name" value="ESAT-6-like_sf"/>
</dbReference>
<feature type="domain" description="DUF1023" evidence="1">
    <location>
        <begin position="334"/>
        <end position="495"/>
    </location>
</feature>
<dbReference type="InterPro" id="IPR010427">
    <property type="entry name" value="DUF1023"/>
</dbReference>
<dbReference type="Pfam" id="PF06259">
    <property type="entry name" value="Abhydrolase_8"/>
    <property type="match status" value="1"/>
</dbReference>
<dbReference type="RefSeq" id="WP_271176410.1">
    <property type="nucleotide sequence ID" value="NZ_BAAAJO010000003.1"/>
</dbReference>
<gene>
    <name evidence="2" type="ORF">GCM10017584_13060</name>
</gene>
<reference evidence="2" key="1">
    <citation type="journal article" date="2014" name="Int. J. Syst. Evol. Microbiol.">
        <title>Complete genome sequence of Corynebacterium casei LMG S-19264T (=DSM 44701T), isolated from a smear-ripened cheese.</title>
        <authorList>
            <consortium name="US DOE Joint Genome Institute (JGI-PGF)"/>
            <person name="Walter F."/>
            <person name="Albersmeier A."/>
            <person name="Kalinowski J."/>
            <person name="Ruckert C."/>
        </authorList>
    </citation>
    <scope>NUCLEOTIDE SEQUENCE</scope>
    <source>
        <strain evidence="2">VKM Ac-1401</strain>
    </source>
</reference>
<protein>
    <recommendedName>
        <fullName evidence="1">DUF1023 domain-containing protein</fullName>
    </recommendedName>
</protein>
<accession>A0A9W6H9B5</accession>
<evidence type="ECO:0000259" key="1">
    <source>
        <dbReference type="Pfam" id="PF06259"/>
    </source>
</evidence>
<reference evidence="2" key="2">
    <citation type="submission" date="2023-01" db="EMBL/GenBank/DDBJ databases">
        <authorList>
            <person name="Sun Q."/>
            <person name="Evtushenko L."/>
        </authorList>
    </citation>
    <scope>NUCLEOTIDE SEQUENCE</scope>
    <source>
        <strain evidence="2">VKM Ac-1401</strain>
    </source>
</reference>
<dbReference type="AlphaFoldDB" id="A0A9W6H9B5"/>
<evidence type="ECO:0000313" key="2">
    <source>
        <dbReference type="EMBL" id="GLJ75732.1"/>
    </source>
</evidence>
<name>A0A9W6H9B5_9MICO</name>
<dbReference type="EMBL" id="BSEN01000005">
    <property type="protein sequence ID" value="GLJ75732.1"/>
    <property type="molecule type" value="Genomic_DNA"/>
</dbReference>
<proteinExistence type="predicted"/>